<evidence type="ECO:0000256" key="8">
    <source>
        <dbReference type="SAM" id="Phobius"/>
    </source>
</evidence>
<evidence type="ECO:0008006" key="12">
    <source>
        <dbReference type="Google" id="ProtNLM"/>
    </source>
</evidence>
<keyword evidence="6" id="KW-0333">Golgi apparatus</keyword>
<evidence type="ECO:0000256" key="4">
    <source>
        <dbReference type="ARBA" id="ARBA00022968"/>
    </source>
</evidence>
<dbReference type="EMBL" id="JBHSQW010000025">
    <property type="protein sequence ID" value="MFC5994857.1"/>
    <property type="molecule type" value="Genomic_DNA"/>
</dbReference>
<feature type="transmembrane region" description="Helical" evidence="8">
    <location>
        <begin position="344"/>
        <end position="365"/>
    </location>
</feature>
<keyword evidence="2 8" id="KW-0812">Transmembrane</keyword>
<feature type="signal peptide" evidence="9">
    <location>
        <begin position="1"/>
        <end position="20"/>
    </location>
</feature>
<dbReference type="Proteomes" id="UP001596302">
    <property type="component" value="Unassembled WGS sequence"/>
</dbReference>
<dbReference type="InterPro" id="IPR026071">
    <property type="entry name" value="Glyco_Hydrolase_99"/>
</dbReference>
<evidence type="ECO:0000256" key="9">
    <source>
        <dbReference type="SAM" id="SignalP"/>
    </source>
</evidence>
<comment type="subcellular location">
    <subcellularLocation>
        <location evidence="1">Golgi apparatus membrane</location>
        <topology evidence="1">Single-pass type II membrane protein</topology>
    </subcellularLocation>
</comment>
<evidence type="ECO:0000256" key="7">
    <source>
        <dbReference type="ARBA" id="ARBA00023136"/>
    </source>
</evidence>
<sequence length="372" mass="40226">MKPAGLLVTTLLALILSVSGEPDPPRGQPPPTSVAPGARPAVPVFAYYYIWFNPSTWDRPLHDFPSLGRYSSDDADVMRRHIRLAAAAGLTGFIVSWKGTEALDRRLAQLVELARAESFSLAVIYEALDARREPLPVERVQADLTAFRQRYGDDPVFGLLGSPVVIWSGTWRYSPPEVARVTDAVRGGLSVLASERDVEGYQRLADLVAGNAYYWSSVDPREHPGHAAKLREMGEAVHRHDGLWVAPFAPGFDARRVGGTSVVDRRDGATLRESYSAAVASSPDALGLISWNEFGEATHVEPSVNFGPRYVEVLADLTGSAASAAGDRALDSSRFAETTRANPYAVVAFALLGTMFLVAVGIRIARRVRGGG</sequence>
<keyword evidence="3" id="KW-0378">Hydrolase</keyword>
<evidence type="ECO:0000313" key="11">
    <source>
        <dbReference type="Proteomes" id="UP001596302"/>
    </source>
</evidence>
<protein>
    <recommendedName>
        <fullName evidence="12">Glycosyl hydrolase family 71</fullName>
    </recommendedName>
</protein>
<gene>
    <name evidence="10" type="ORF">ACFQE5_11620</name>
</gene>
<evidence type="ECO:0000256" key="5">
    <source>
        <dbReference type="ARBA" id="ARBA00022989"/>
    </source>
</evidence>
<keyword evidence="11" id="KW-1185">Reference proteome</keyword>
<proteinExistence type="predicted"/>
<dbReference type="Pfam" id="PF16317">
    <property type="entry name" value="Glyco_hydro_99"/>
    <property type="match status" value="1"/>
</dbReference>
<keyword evidence="5 8" id="KW-1133">Transmembrane helix</keyword>
<reference evidence="11" key="1">
    <citation type="journal article" date="2019" name="Int. J. Syst. Evol. Microbiol.">
        <title>The Global Catalogue of Microorganisms (GCM) 10K type strain sequencing project: providing services to taxonomists for standard genome sequencing and annotation.</title>
        <authorList>
            <consortium name="The Broad Institute Genomics Platform"/>
            <consortium name="The Broad Institute Genome Sequencing Center for Infectious Disease"/>
            <person name="Wu L."/>
            <person name="Ma J."/>
        </authorList>
    </citation>
    <scope>NUCLEOTIDE SEQUENCE [LARGE SCALE GENOMIC DNA]</scope>
    <source>
        <strain evidence="11">CCM 8391</strain>
    </source>
</reference>
<organism evidence="10 11">
    <name type="scientific">Pseudonocardia hispaniensis</name>
    <dbReference type="NCBI Taxonomy" id="904933"/>
    <lineage>
        <taxon>Bacteria</taxon>
        <taxon>Bacillati</taxon>
        <taxon>Actinomycetota</taxon>
        <taxon>Actinomycetes</taxon>
        <taxon>Pseudonocardiales</taxon>
        <taxon>Pseudonocardiaceae</taxon>
        <taxon>Pseudonocardia</taxon>
    </lineage>
</organism>
<keyword evidence="7 8" id="KW-0472">Membrane</keyword>
<evidence type="ECO:0000256" key="1">
    <source>
        <dbReference type="ARBA" id="ARBA00004323"/>
    </source>
</evidence>
<name>A0ABW1J2K0_9PSEU</name>
<keyword evidence="4" id="KW-0735">Signal-anchor</keyword>
<accession>A0ABW1J2K0</accession>
<comment type="caution">
    <text evidence="10">The sequence shown here is derived from an EMBL/GenBank/DDBJ whole genome shotgun (WGS) entry which is preliminary data.</text>
</comment>
<dbReference type="RefSeq" id="WP_379584874.1">
    <property type="nucleotide sequence ID" value="NZ_JBHSQW010000025.1"/>
</dbReference>
<dbReference type="Gene3D" id="3.20.20.80">
    <property type="entry name" value="Glycosidases"/>
    <property type="match status" value="1"/>
</dbReference>
<feature type="chain" id="PRO_5046557409" description="Glycosyl hydrolase family 71" evidence="9">
    <location>
        <begin position="21"/>
        <end position="372"/>
    </location>
</feature>
<keyword evidence="9" id="KW-0732">Signal</keyword>
<evidence type="ECO:0000313" key="10">
    <source>
        <dbReference type="EMBL" id="MFC5994857.1"/>
    </source>
</evidence>
<evidence type="ECO:0000256" key="3">
    <source>
        <dbReference type="ARBA" id="ARBA00022801"/>
    </source>
</evidence>
<dbReference type="PANTHER" id="PTHR13572">
    <property type="entry name" value="ENDO-ALPHA-1,2-MANNOSIDASE"/>
    <property type="match status" value="1"/>
</dbReference>
<dbReference type="PANTHER" id="PTHR13572:SF4">
    <property type="entry name" value="RE57134P"/>
    <property type="match status" value="1"/>
</dbReference>
<evidence type="ECO:0000256" key="6">
    <source>
        <dbReference type="ARBA" id="ARBA00023034"/>
    </source>
</evidence>
<evidence type="ECO:0000256" key="2">
    <source>
        <dbReference type="ARBA" id="ARBA00022692"/>
    </source>
</evidence>